<feature type="chain" id="PRO_5022685504" evidence="1">
    <location>
        <begin position="32"/>
        <end position="183"/>
    </location>
</feature>
<dbReference type="InterPro" id="IPR036182">
    <property type="entry name" value="PCuAC_sf"/>
</dbReference>
<dbReference type="Proteomes" id="UP000307874">
    <property type="component" value="Unassembled WGS sequence"/>
</dbReference>
<reference evidence="2 3" key="1">
    <citation type="submission" date="2019-05" db="EMBL/GenBank/DDBJ databases">
        <authorList>
            <person name="Lee S.D."/>
        </authorList>
    </citation>
    <scope>NUCLEOTIDE SEQUENCE [LARGE SCALE GENOMIC DNA]</scope>
    <source>
        <strain evidence="2 3">GH2-6</strain>
    </source>
</reference>
<accession>A0A5C4JTS8</accession>
<dbReference type="OrthoDB" id="9796962at2"/>
<name>A0A5C4JTS8_9HYPH</name>
<dbReference type="Pfam" id="PF04314">
    <property type="entry name" value="PCuAC"/>
    <property type="match status" value="1"/>
</dbReference>
<evidence type="ECO:0000256" key="1">
    <source>
        <dbReference type="SAM" id="SignalP"/>
    </source>
</evidence>
<dbReference type="InterPro" id="IPR007410">
    <property type="entry name" value="LpqE-like"/>
</dbReference>
<dbReference type="AlphaFoldDB" id="A0A5C4JTS8"/>
<reference evidence="2 3" key="2">
    <citation type="submission" date="2019-06" db="EMBL/GenBank/DDBJ databases">
        <title>Martelella lutilitoris sp. nov., isolated from a tidal mudflat.</title>
        <authorList>
            <person name="Kim Y.-J."/>
        </authorList>
    </citation>
    <scope>NUCLEOTIDE SEQUENCE [LARGE SCALE GENOMIC DNA]</scope>
    <source>
        <strain evidence="2 3">GH2-6</strain>
    </source>
</reference>
<comment type="caution">
    <text evidence="2">The sequence shown here is derived from an EMBL/GenBank/DDBJ whole genome shotgun (WGS) entry which is preliminary data.</text>
</comment>
<sequence>MTIMEMTMKTVLTRLAIAGALSLALAPAAFAETTSDQTAPMHRMNDAVTVGDLVITGAFARATLPGAPVGGAFLSIENRGDSDDRLVSAKADFAGMTQLHNMRMEGEVMKMYQMENGIPLPAHETVQLAPGGLHVMFMKLKAPLIEGDTVKVELTFEKAGSATVDLPVESFAAKTMDGMGDDK</sequence>
<gene>
    <name evidence="2" type="ORF">FF124_05570</name>
</gene>
<keyword evidence="3" id="KW-1185">Reference proteome</keyword>
<dbReference type="PANTHER" id="PTHR36302:SF1">
    <property type="entry name" value="COPPER CHAPERONE PCU(A)C"/>
    <property type="match status" value="1"/>
</dbReference>
<dbReference type="SUPFAM" id="SSF110087">
    <property type="entry name" value="DR1885-like metal-binding protein"/>
    <property type="match status" value="1"/>
</dbReference>
<evidence type="ECO:0000313" key="2">
    <source>
        <dbReference type="EMBL" id="TNB48604.1"/>
    </source>
</evidence>
<evidence type="ECO:0000313" key="3">
    <source>
        <dbReference type="Proteomes" id="UP000307874"/>
    </source>
</evidence>
<dbReference type="EMBL" id="VCLB01000003">
    <property type="protein sequence ID" value="TNB48604.1"/>
    <property type="molecule type" value="Genomic_DNA"/>
</dbReference>
<organism evidence="2 3">
    <name type="scientific">Martelella lutilitoris</name>
    <dbReference type="NCBI Taxonomy" id="2583532"/>
    <lineage>
        <taxon>Bacteria</taxon>
        <taxon>Pseudomonadati</taxon>
        <taxon>Pseudomonadota</taxon>
        <taxon>Alphaproteobacteria</taxon>
        <taxon>Hyphomicrobiales</taxon>
        <taxon>Aurantimonadaceae</taxon>
        <taxon>Martelella</taxon>
    </lineage>
</organism>
<dbReference type="Gene3D" id="2.60.40.1890">
    <property type="entry name" value="PCu(A)C copper chaperone"/>
    <property type="match status" value="1"/>
</dbReference>
<proteinExistence type="predicted"/>
<protein>
    <submittedName>
        <fullName evidence="2">Copper chaperone PCu(A)C</fullName>
    </submittedName>
</protein>
<dbReference type="PANTHER" id="PTHR36302">
    <property type="entry name" value="BLR7088 PROTEIN"/>
    <property type="match status" value="1"/>
</dbReference>
<dbReference type="InterPro" id="IPR058248">
    <property type="entry name" value="Lxx211020-like"/>
</dbReference>
<feature type="signal peptide" evidence="1">
    <location>
        <begin position="1"/>
        <end position="31"/>
    </location>
</feature>
<keyword evidence="1" id="KW-0732">Signal</keyword>